<dbReference type="AlphaFoldDB" id="A0AAW1KE83"/>
<feature type="region of interest" description="Leucine repeat II (LRII)" evidence="3">
    <location>
        <begin position="407"/>
        <end position="439"/>
    </location>
</feature>
<feature type="region of interest" description="SAW" evidence="3">
    <location>
        <begin position="542"/>
        <end position="618"/>
    </location>
</feature>
<protein>
    <recommendedName>
        <fullName evidence="7">Scarecrow-like protein 28</fullName>
    </recommendedName>
</protein>
<sequence length="630" mass="70824">MLAGCSSRLVSQRNRLRSEACHYPMSTQRLDLPCTFPIKDVSRPQPVRPVGLSVERPLETKALEIKTEFWGEKGKSLKRRRLSEQQACFDDLDDEESCVGRAKRKKGGCDFEEDDGFGNFGGGFGVVSFPQMPFSVTCSGEEERVCFLPSDVVSPTHNPWMESVITEYGGDRDAETSHGPMTVTATATTTSGSSSSSESHSFGHRFGGGNPTSEHEFGNGSTFPANNPGDGTRTVSYHNDDGQTEQQGFELVSLLVDCVEAILSRNIAAINHFIAKLGNEASPRGRSTITRVTAYFTEALALRVTRFLPQVFHISVPRDFDRFDDDSGAAALRLLNQISPVPKFVHFAANDMFSRAFEGVDKVHIIDFDIKQGLQWPGFFQSLASRTNPPSHVRITGIGESKQDLIETGDRLARFADAFNLPFEFHPVVDRLEDVRLWMLHVKEGERVAVNCVFQLHKTLYDPNGGAFRDFMGLIRSTNPIALFMAEQETDHNHPNLEMRVCNSLKYYSALFDSVDSTLPYDSAARVKIEEIFGHEIRNIIACEGSDRIERHETFSNWKRRMEQEGFRGMRIDDRDVFQSRLLLKMYSNDKYNVIRQGEEGITLRWLDEPLYTVSTWVPVDAAEGSCSRF</sequence>
<comment type="caution">
    <text evidence="3">Lacks conserved residue(s) required for the propagation of feature annotation.</text>
</comment>
<accession>A0AAW1KE83</accession>
<feature type="region of interest" description="PFYRE" evidence="3">
    <location>
        <begin position="448"/>
        <end position="539"/>
    </location>
</feature>
<evidence type="ECO:0000256" key="1">
    <source>
        <dbReference type="ARBA" id="ARBA00023015"/>
    </source>
</evidence>
<evidence type="ECO:0000313" key="5">
    <source>
        <dbReference type="EMBL" id="KAK9716513.1"/>
    </source>
</evidence>
<proteinExistence type="inferred from homology"/>
<comment type="similarity">
    <text evidence="3">Belongs to the GRAS family.</text>
</comment>
<comment type="caution">
    <text evidence="5">The sequence shown here is derived from an EMBL/GenBank/DDBJ whole genome shotgun (WGS) entry which is preliminary data.</text>
</comment>
<dbReference type="InterPro" id="IPR005202">
    <property type="entry name" value="TF_GRAS"/>
</dbReference>
<name>A0AAW1KE83_SAPOF</name>
<dbReference type="Proteomes" id="UP001443914">
    <property type="component" value="Unassembled WGS sequence"/>
</dbReference>
<feature type="region of interest" description="Disordered" evidence="4">
    <location>
        <begin position="170"/>
        <end position="241"/>
    </location>
</feature>
<evidence type="ECO:0000256" key="4">
    <source>
        <dbReference type="SAM" id="MobiDB-lite"/>
    </source>
</evidence>
<feature type="region of interest" description="VHIID" evidence="3">
    <location>
        <begin position="332"/>
        <end position="397"/>
    </location>
</feature>
<keyword evidence="1" id="KW-0805">Transcription regulation</keyword>
<gene>
    <name evidence="5" type="ORF">RND81_06G238400</name>
</gene>
<feature type="compositionally biased region" description="Low complexity" evidence="4">
    <location>
        <begin position="184"/>
        <end position="200"/>
    </location>
</feature>
<evidence type="ECO:0000256" key="2">
    <source>
        <dbReference type="ARBA" id="ARBA00023163"/>
    </source>
</evidence>
<feature type="short sequence motif" description="VHIID" evidence="3">
    <location>
        <begin position="363"/>
        <end position="367"/>
    </location>
</feature>
<evidence type="ECO:0000256" key="3">
    <source>
        <dbReference type="PROSITE-ProRule" id="PRU01191"/>
    </source>
</evidence>
<keyword evidence="2" id="KW-0804">Transcription</keyword>
<evidence type="ECO:0008006" key="7">
    <source>
        <dbReference type="Google" id="ProtNLM"/>
    </source>
</evidence>
<dbReference type="PROSITE" id="PS50985">
    <property type="entry name" value="GRAS"/>
    <property type="match status" value="1"/>
</dbReference>
<evidence type="ECO:0000313" key="6">
    <source>
        <dbReference type="Proteomes" id="UP001443914"/>
    </source>
</evidence>
<keyword evidence="6" id="KW-1185">Reference proteome</keyword>
<dbReference type="Pfam" id="PF03514">
    <property type="entry name" value="GRAS"/>
    <property type="match status" value="1"/>
</dbReference>
<dbReference type="EMBL" id="JBDFQZ010000006">
    <property type="protein sequence ID" value="KAK9716513.1"/>
    <property type="molecule type" value="Genomic_DNA"/>
</dbReference>
<dbReference type="PANTHER" id="PTHR31636">
    <property type="entry name" value="OSJNBA0084A10.13 PROTEIN-RELATED"/>
    <property type="match status" value="1"/>
</dbReference>
<organism evidence="5 6">
    <name type="scientific">Saponaria officinalis</name>
    <name type="common">Common soapwort</name>
    <name type="synonym">Lychnis saponaria</name>
    <dbReference type="NCBI Taxonomy" id="3572"/>
    <lineage>
        <taxon>Eukaryota</taxon>
        <taxon>Viridiplantae</taxon>
        <taxon>Streptophyta</taxon>
        <taxon>Embryophyta</taxon>
        <taxon>Tracheophyta</taxon>
        <taxon>Spermatophyta</taxon>
        <taxon>Magnoliopsida</taxon>
        <taxon>eudicotyledons</taxon>
        <taxon>Gunneridae</taxon>
        <taxon>Pentapetalae</taxon>
        <taxon>Caryophyllales</taxon>
        <taxon>Caryophyllaceae</taxon>
        <taxon>Caryophylleae</taxon>
        <taxon>Saponaria</taxon>
    </lineage>
</organism>
<reference evidence="5" key="1">
    <citation type="submission" date="2024-03" db="EMBL/GenBank/DDBJ databases">
        <title>WGS assembly of Saponaria officinalis var. Norfolk2.</title>
        <authorList>
            <person name="Jenkins J."/>
            <person name="Shu S."/>
            <person name="Grimwood J."/>
            <person name="Barry K."/>
            <person name="Goodstein D."/>
            <person name="Schmutz J."/>
            <person name="Leebens-Mack J."/>
            <person name="Osbourn A."/>
        </authorList>
    </citation>
    <scope>NUCLEOTIDE SEQUENCE [LARGE SCALE GENOMIC DNA]</scope>
    <source>
        <strain evidence="5">JIC</strain>
    </source>
</reference>